<dbReference type="EMBL" id="JAXLQG010000006">
    <property type="protein sequence ID" value="KAK5538902.1"/>
    <property type="molecule type" value="Genomic_DNA"/>
</dbReference>
<keyword evidence="3" id="KW-1185">Reference proteome</keyword>
<feature type="region of interest" description="Disordered" evidence="1">
    <location>
        <begin position="461"/>
        <end position="530"/>
    </location>
</feature>
<gene>
    <name evidence="2" type="ORF">LTR25_004446</name>
</gene>
<feature type="compositionally biased region" description="Acidic residues" evidence="1">
    <location>
        <begin position="520"/>
        <end position="530"/>
    </location>
</feature>
<dbReference type="Proteomes" id="UP001345827">
    <property type="component" value="Unassembled WGS sequence"/>
</dbReference>
<evidence type="ECO:0000313" key="2">
    <source>
        <dbReference type="EMBL" id="KAK5538902.1"/>
    </source>
</evidence>
<proteinExistence type="predicted"/>
<feature type="compositionally biased region" description="Acidic residues" evidence="1">
    <location>
        <begin position="477"/>
        <end position="491"/>
    </location>
</feature>
<accession>A0AAV9QCZ1</accession>
<name>A0AAV9QCZ1_9PEZI</name>
<feature type="compositionally biased region" description="Polar residues" evidence="1">
    <location>
        <begin position="288"/>
        <end position="300"/>
    </location>
</feature>
<evidence type="ECO:0000313" key="3">
    <source>
        <dbReference type="Proteomes" id="UP001345827"/>
    </source>
</evidence>
<organism evidence="2 3">
    <name type="scientific">Vermiconidia calcicola</name>
    <dbReference type="NCBI Taxonomy" id="1690605"/>
    <lineage>
        <taxon>Eukaryota</taxon>
        <taxon>Fungi</taxon>
        <taxon>Dikarya</taxon>
        <taxon>Ascomycota</taxon>
        <taxon>Pezizomycotina</taxon>
        <taxon>Dothideomycetes</taxon>
        <taxon>Dothideomycetidae</taxon>
        <taxon>Mycosphaerellales</taxon>
        <taxon>Extremaceae</taxon>
        <taxon>Vermiconidia</taxon>
    </lineage>
</organism>
<dbReference type="AlphaFoldDB" id="A0AAV9QCZ1"/>
<sequence length="530" mass="58791">MQKNEGSMQPRRLLPTVTPFSPDNFQSFVGPVNNQFVNGQFMGTMNGANPGMNNFGTRPIPGTNAMWPMPASFVNYSPQSGTMPTPASQNSPLNTFANANMNRTYEAHRSVNIYQHLASLQQENARLRAYRELVAQENTNLRANHQSLLRRTSAITQHYGTLRGPSDFEIQPDGRRLRRLVPGTIPRQTAVVEPGVPVRESQAQLQARVIAWAGRIVPNDPNVLLRNNGNTDRPLAAPVLRRPEYVDLTGDDDGPAQAPIPAYIPQPAGHDAALPLAHPTVPAASTLWPAQQANPGQQIAGQRRRRESESNSASVVTPLAHVPVVPANPEPSPPLSNDGDSMAPPAKRVKKMPHWMPLTNNDTINHTMGYDTSEENRRRHQLRKQAEFKKQREIVKVREEEAAAKKKAAAELKQKETARKKQEAAIRRQETARKRQEIIAREKEEAAERKDKEDALWVAGIQEFEEEEELNKAATMAEEDQDAEADDDEEGAGPNRDNVPLKVGDATVNMSDKDATADKDDCESIDSLFE</sequence>
<evidence type="ECO:0008006" key="4">
    <source>
        <dbReference type="Google" id="ProtNLM"/>
    </source>
</evidence>
<feature type="region of interest" description="Disordered" evidence="1">
    <location>
        <begin position="288"/>
        <end position="347"/>
    </location>
</feature>
<comment type="caution">
    <text evidence="2">The sequence shown here is derived from an EMBL/GenBank/DDBJ whole genome shotgun (WGS) entry which is preliminary data.</text>
</comment>
<reference evidence="2 3" key="1">
    <citation type="submission" date="2023-06" db="EMBL/GenBank/DDBJ databases">
        <title>Black Yeasts Isolated from many extreme environments.</title>
        <authorList>
            <person name="Coleine C."/>
            <person name="Stajich J.E."/>
            <person name="Selbmann L."/>
        </authorList>
    </citation>
    <scope>NUCLEOTIDE SEQUENCE [LARGE SCALE GENOMIC DNA]</scope>
    <source>
        <strain evidence="2 3">CCFEE 5887</strain>
    </source>
</reference>
<protein>
    <recommendedName>
        <fullName evidence="4">BZIP domain-containing protein</fullName>
    </recommendedName>
</protein>
<feature type="region of interest" description="Disordered" evidence="1">
    <location>
        <begin position="411"/>
        <end position="434"/>
    </location>
</feature>
<evidence type="ECO:0000256" key="1">
    <source>
        <dbReference type="SAM" id="MobiDB-lite"/>
    </source>
</evidence>